<organism evidence="3 4">
    <name type="scientific">Miscanthus lutarioriparius</name>
    <dbReference type="NCBI Taxonomy" id="422564"/>
    <lineage>
        <taxon>Eukaryota</taxon>
        <taxon>Viridiplantae</taxon>
        <taxon>Streptophyta</taxon>
        <taxon>Embryophyta</taxon>
        <taxon>Tracheophyta</taxon>
        <taxon>Spermatophyta</taxon>
        <taxon>Magnoliopsida</taxon>
        <taxon>Liliopsida</taxon>
        <taxon>Poales</taxon>
        <taxon>Poaceae</taxon>
        <taxon>PACMAD clade</taxon>
        <taxon>Panicoideae</taxon>
        <taxon>Andropogonodae</taxon>
        <taxon>Andropogoneae</taxon>
        <taxon>Saccharinae</taxon>
        <taxon>Miscanthus</taxon>
    </lineage>
</organism>
<comment type="caution">
    <text evidence="3">The sequence shown here is derived from an EMBL/GenBank/DDBJ whole genome shotgun (WGS) entry which is preliminary data.</text>
</comment>
<gene>
    <name evidence="3" type="ORF">NCGR_LOCUS45117</name>
</gene>
<reference evidence="3" key="1">
    <citation type="submission" date="2020-10" db="EMBL/GenBank/DDBJ databases">
        <authorList>
            <person name="Han B."/>
            <person name="Lu T."/>
            <person name="Zhao Q."/>
            <person name="Huang X."/>
            <person name="Zhao Y."/>
        </authorList>
    </citation>
    <scope>NUCLEOTIDE SEQUENCE</scope>
</reference>
<feature type="compositionally biased region" description="Basic and acidic residues" evidence="1">
    <location>
        <begin position="90"/>
        <end position="104"/>
    </location>
</feature>
<dbReference type="Proteomes" id="UP000604825">
    <property type="component" value="Unassembled WGS sequence"/>
</dbReference>
<keyword evidence="2" id="KW-0732">Signal</keyword>
<evidence type="ECO:0000256" key="2">
    <source>
        <dbReference type="SAM" id="SignalP"/>
    </source>
</evidence>
<feature type="chain" id="PRO_5032922251" evidence="2">
    <location>
        <begin position="22"/>
        <end position="171"/>
    </location>
</feature>
<feature type="signal peptide" evidence="2">
    <location>
        <begin position="1"/>
        <end position="21"/>
    </location>
</feature>
<dbReference type="AlphaFoldDB" id="A0A811QTD4"/>
<name>A0A811QTD4_9POAL</name>
<accession>A0A811QTD4</accession>
<proteinExistence type="predicted"/>
<feature type="region of interest" description="Disordered" evidence="1">
    <location>
        <begin position="60"/>
        <end position="171"/>
    </location>
</feature>
<evidence type="ECO:0000313" key="3">
    <source>
        <dbReference type="EMBL" id="CAD6261729.1"/>
    </source>
</evidence>
<dbReference type="EMBL" id="CAJGYO010000012">
    <property type="protein sequence ID" value="CAD6261729.1"/>
    <property type="molecule type" value="Genomic_DNA"/>
</dbReference>
<feature type="compositionally biased region" description="Low complexity" evidence="1">
    <location>
        <begin position="147"/>
        <end position="157"/>
    </location>
</feature>
<evidence type="ECO:0000256" key="1">
    <source>
        <dbReference type="SAM" id="MobiDB-lite"/>
    </source>
</evidence>
<evidence type="ECO:0000313" key="4">
    <source>
        <dbReference type="Proteomes" id="UP000604825"/>
    </source>
</evidence>
<protein>
    <submittedName>
        <fullName evidence="3">Uncharacterized protein</fullName>
    </submittedName>
</protein>
<sequence>MSRSCCLAVSVLLAIAATSSATLPVLLHEEHLEEATATGLLVAEGPRVAALSSTWAANKVSAPQPLEARPSGGMATQGDDQSSSGGSSGEHGKEEGASKEREAGQELPHQGGVPQEEDALRQGLHALGAQQVRRQLAPSAPSPVSPPARSRGRAAGSRRLDRSIECFSSLV</sequence>
<keyword evidence="4" id="KW-1185">Reference proteome</keyword>